<protein>
    <recommendedName>
        <fullName evidence="5">Secreted protein</fullName>
    </recommendedName>
</protein>
<dbReference type="AlphaFoldDB" id="A0A373A329"/>
<feature type="region of interest" description="Disordered" evidence="1">
    <location>
        <begin position="62"/>
        <end position="84"/>
    </location>
</feature>
<evidence type="ECO:0000313" key="4">
    <source>
        <dbReference type="Proteomes" id="UP000263377"/>
    </source>
</evidence>
<feature type="chain" id="PRO_5016894517" description="Secreted protein" evidence="2">
    <location>
        <begin position="16"/>
        <end position="84"/>
    </location>
</feature>
<accession>A0A373A329</accession>
<evidence type="ECO:0000256" key="1">
    <source>
        <dbReference type="SAM" id="MobiDB-lite"/>
    </source>
</evidence>
<organism evidence="3 4">
    <name type="scientific">Kitasatospora xanthocidica</name>
    <dbReference type="NCBI Taxonomy" id="83382"/>
    <lineage>
        <taxon>Bacteria</taxon>
        <taxon>Bacillati</taxon>
        <taxon>Actinomycetota</taxon>
        <taxon>Actinomycetes</taxon>
        <taxon>Kitasatosporales</taxon>
        <taxon>Streptomycetaceae</taxon>
        <taxon>Kitasatospora</taxon>
    </lineage>
</organism>
<evidence type="ECO:0000256" key="2">
    <source>
        <dbReference type="SAM" id="SignalP"/>
    </source>
</evidence>
<feature type="signal peptide" evidence="2">
    <location>
        <begin position="1"/>
        <end position="15"/>
    </location>
</feature>
<dbReference type="Proteomes" id="UP000263377">
    <property type="component" value="Unassembled WGS sequence"/>
</dbReference>
<dbReference type="EMBL" id="QVIG01000001">
    <property type="protein sequence ID" value="RGD62568.1"/>
    <property type="molecule type" value="Genomic_DNA"/>
</dbReference>
<keyword evidence="2" id="KW-0732">Signal</keyword>
<name>A0A373A329_9ACTN</name>
<gene>
    <name evidence="3" type="ORF">DR950_00320</name>
</gene>
<keyword evidence="4" id="KW-1185">Reference proteome</keyword>
<evidence type="ECO:0000313" key="3">
    <source>
        <dbReference type="EMBL" id="RGD62568.1"/>
    </source>
</evidence>
<evidence type="ECO:0008006" key="5">
    <source>
        <dbReference type="Google" id="ProtNLM"/>
    </source>
</evidence>
<reference evidence="3 4" key="1">
    <citation type="submission" date="2018-08" db="EMBL/GenBank/DDBJ databases">
        <title>Diversity &amp; Physiological Properties of Lignin-Decomposing Actinobacteria from Soil.</title>
        <authorList>
            <person name="Roh S.G."/>
            <person name="Kim S.B."/>
        </authorList>
    </citation>
    <scope>NUCLEOTIDE SEQUENCE [LARGE SCALE GENOMIC DNA]</scope>
    <source>
        <strain evidence="3 4">MMS17-GH009</strain>
    </source>
</reference>
<comment type="caution">
    <text evidence="3">The sequence shown here is derived from an EMBL/GenBank/DDBJ whole genome shotgun (WGS) entry which is preliminary data.</text>
</comment>
<proteinExistence type="predicted"/>
<sequence length="84" mass="8526">MAAAALVLPVGPAAAATGNLYLNNAEVYTDPSGCYPLEDSSIVDNNTDTAVTLYSGPDCDGEELGRISAGDDESATGARSLYVP</sequence>